<evidence type="ECO:0000256" key="1">
    <source>
        <dbReference type="SAM" id="SignalP"/>
    </source>
</evidence>
<evidence type="ECO:0000313" key="3">
    <source>
        <dbReference type="Proteomes" id="UP000013378"/>
    </source>
</evidence>
<name>R1CPA9_9FIRM</name>
<gene>
    <name evidence="2" type="ORF">L21TH_1462</name>
</gene>
<dbReference type="EMBL" id="ARZA01000161">
    <property type="protein sequence ID" value="EOD00491.1"/>
    <property type="molecule type" value="Genomic_DNA"/>
</dbReference>
<organism evidence="2 3">
    <name type="scientific">Caldisalinibacter kiritimatiensis</name>
    <dbReference type="NCBI Taxonomy" id="1304284"/>
    <lineage>
        <taxon>Bacteria</taxon>
        <taxon>Bacillati</taxon>
        <taxon>Bacillota</taxon>
        <taxon>Tissierellia</taxon>
        <taxon>Tissierellales</taxon>
        <taxon>Thermohalobacteraceae</taxon>
        <taxon>Caldisalinibacter</taxon>
    </lineage>
</organism>
<evidence type="ECO:0000313" key="2">
    <source>
        <dbReference type="EMBL" id="EOD00491.1"/>
    </source>
</evidence>
<dbReference type="RefSeq" id="WP_006313143.1">
    <property type="nucleotide sequence ID" value="NZ_ARZA01000161.1"/>
</dbReference>
<keyword evidence="3" id="KW-1185">Reference proteome</keyword>
<feature type="chain" id="PRO_5004346495" evidence="1">
    <location>
        <begin position="23"/>
        <end position="192"/>
    </location>
</feature>
<dbReference type="OrthoDB" id="9832748at2"/>
<accession>R1CPA9</accession>
<feature type="signal peptide" evidence="1">
    <location>
        <begin position="1"/>
        <end position="22"/>
    </location>
</feature>
<comment type="caution">
    <text evidence="2">The sequence shown here is derived from an EMBL/GenBank/DDBJ whole genome shotgun (WGS) entry which is preliminary data.</text>
</comment>
<dbReference type="Proteomes" id="UP000013378">
    <property type="component" value="Unassembled WGS sequence"/>
</dbReference>
<keyword evidence="1" id="KW-0732">Signal</keyword>
<proteinExistence type="predicted"/>
<protein>
    <submittedName>
        <fullName evidence="2">Uncharacterized protein</fullName>
    </submittedName>
</protein>
<sequence length="192" mass="21520">MKKILMLGLCAILTLSSMIAYATENNQKDSSISATAVIIIKGEENIKAYEEAGIIRTRPHLRCISPELEGNQLSNNDFSIQGTSIPTDIWDLNQKSRDFTYSFRSYIYSNYKYKPCPDSISSTGYAIYHMFEPDADQEMKVTTYDSDGSYVTSTNLILDDKTAYGLAVKNEPHYFKYTSIKGTTISGTGTVY</sequence>
<dbReference type="AlphaFoldDB" id="R1CPA9"/>
<dbReference type="eggNOG" id="ENOG5033TTC">
    <property type="taxonomic scope" value="Bacteria"/>
</dbReference>
<reference evidence="2 3" key="1">
    <citation type="journal article" date="2015" name="Geomicrobiol. J.">
        <title>Caldisalinibacter kiritimatiensis gen. nov., sp. nov., a moderately thermohalophilic thiosulfate-reducing bacterium from a hypersaline microbial mat.</title>
        <authorList>
            <person name="Ben Hania W."/>
            <person name="Joseph M."/>
            <person name="Fiebig A."/>
            <person name="Bunk B."/>
            <person name="Klenk H.-P."/>
            <person name="Fardeau M.-L."/>
            <person name="Spring S."/>
        </authorList>
    </citation>
    <scope>NUCLEOTIDE SEQUENCE [LARGE SCALE GENOMIC DNA]</scope>
    <source>
        <strain evidence="2 3">L21-TH-D2</strain>
    </source>
</reference>